<dbReference type="RefSeq" id="WP_377283150.1">
    <property type="nucleotide sequence ID" value="NZ_JBHRSI010000008.1"/>
</dbReference>
<dbReference type="InterPro" id="IPR009267">
    <property type="entry name" value="NTP_transf_6"/>
</dbReference>
<keyword evidence="2" id="KW-1185">Reference proteome</keyword>
<name>A0ABW4N1F1_9CAUL</name>
<comment type="caution">
    <text evidence="1">The sequence shown here is derived from an EMBL/GenBank/DDBJ whole genome shotgun (WGS) entry which is preliminary data.</text>
</comment>
<proteinExistence type="predicted"/>
<gene>
    <name evidence="1" type="ORF">ACFSC0_09660</name>
</gene>
<reference evidence="2" key="1">
    <citation type="journal article" date="2019" name="Int. J. Syst. Evol. Microbiol.">
        <title>The Global Catalogue of Microorganisms (GCM) 10K type strain sequencing project: providing services to taxonomists for standard genome sequencing and annotation.</title>
        <authorList>
            <consortium name="The Broad Institute Genomics Platform"/>
            <consortium name="The Broad Institute Genome Sequencing Center for Infectious Disease"/>
            <person name="Wu L."/>
            <person name="Ma J."/>
        </authorList>
    </citation>
    <scope>NUCLEOTIDE SEQUENCE [LARGE SCALE GENOMIC DNA]</scope>
    <source>
        <strain evidence="2">DFY28</strain>
    </source>
</reference>
<evidence type="ECO:0000313" key="1">
    <source>
        <dbReference type="EMBL" id="MFD1783658.1"/>
    </source>
</evidence>
<dbReference type="PANTHER" id="PTHR39166">
    <property type="entry name" value="BLL1166 PROTEIN"/>
    <property type="match status" value="1"/>
</dbReference>
<sequence length="193" mass="21631">MDSHDDLTARLEAILRRTEGLMKVMETAQQLALPDWLIFSGAVYQPVINHLTGRPLDYGLKDYDLGYFDPSDTSYEAEDVVIRKVAAAFEPPLRDLVEVRNQARVHLWFEGKFGEPYAPLSRSAEALERFTSATFAVGARLEPDGEMTIVAPFGLEDIFALRLRPNPLHKTGGFARTAAAAKQRWPELQIIEG</sequence>
<accession>A0ABW4N1F1</accession>
<dbReference type="EMBL" id="JBHUEY010000001">
    <property type="protein sequence ID" value="MFD1783658.1"/>
    <property type="molecule type" value="Genomic_DNA"/>
</dbReference>
<evidence type="ECO:0000313" key="2">
    <source>
        <dbReference type="Proteomes" id="UP001597237"/>
    </source>
</evidence>
<dbReference type="PANTHER" id="PTHR39166:SF1">
    <property type="entry name" value="BLL1166 PROTEIN"/>
    <property type="match status" value="1"/>
</dbReference>
<dbReference type="Pfam" id="PF06042">
    <property type="entry name" value="NTP_transf_6"/>
    <property type="match status" value="1"/>
</dbReference>
<organism evidence="1 2">
    <name type="scientific">Phenylobacterium terrae</name>
    <dbReference type="NCBI Taxonomy" id="2665495"/>
    <lineage>
        <taxon>Bacteria</taxon>
        <taxon>Pseudomonadati</taxon>
        <taxon>Pseudomonadota</taxon>
        <taxon>Alphaproteobacteria</taxon>
        <taxon>Caulobacterales</taxon>
        <taxon>Caulobacteraceae</taxon>
        <taxon>Phenylobacterium</taxon>
    </lineage>
</organism>
<protein>
    <submittedName>
        <fullName evidence="1">Nucleotidyltransferase family protein</fullName>
    </submittedName>
</protein>
<dbReference type="Proteomes" id="UP001597237">
    <property type="component" value="Unassembled WGS sequence"/>
</dbReference>